<feature type="compositionally biased region" description="Pro residues" evidence="10">
    <location>
        <begin position="304"/>
        <end position="313"/>
    </location>
</feature>
<evidence type="ECO:0000256" key="8">
    <source>
        <dbReference type="ARBA" id="ARBA00048679"/>
    </source>
</evidence>
<dbReference type="Pfam" id="PF00069">
    <property type="entry name" value="Pkinase"/>
    <property type="match status" value="1"/>
</dbReference>
<dbReference type="GO" id="GO:0004674">
    <property type="term" value="F:protein serine/threonine kinase activity"/>
    <property type="evidence" value="ECO:0007669"/>
    <property type="project" value="UniProtKB-KW"/>
</dbReference>
<feature type="region of interest" description="Disordered" evidence="10">
    <location>
        <begin position="420"/>
        <end position="461"/>
    </location>
</feature>
<dbReference type="InterPro" id="IPR011009">
    <property type="entry name" value="Kinase-like_dom_sf"/>
</dbReference>
<comment type="catalytic activity">
    <reaction evidence="8">
        <text>L-seryl-[protein] + ATP = O-phospho-L-seryl-[protein] + ADP + H(+)</text>
        <dbReference type="Rhea" id="RHEA:17989"/>
        <dbReference type="Rhea" id="RHEA-COMP:9863"/>
        <dbReference type="Rhea" id="RHEA-COMP:11604"/>
        <dbReference type="ChEBI" id="CHEBI:15378"/>
        <dbReference type="ChEBI" id="CHEBI:29999"/>
        <dbReference type="ChEBI" id="CHEBI:30616"/>
        <dbReference type="ChEBI" id="CHEBI:83421"/>
        <dbReference type="ChEBI" id="CHEBI:456216"/>
        <dbReference type="EC" id="2.7.11.1"/>
    </reaction>
</comment>
<dbReference type="Gene3D" id="1.10.510.10">
    <property type="entry name" value="Transferase(Phosphotransferase) domain 1"/>
    <property type="match status" value="1"/>
</dbReference>
<keyword evidence="3" id="KW-0808">Transferase</keyword>
<comment type="caution">
    <text evidence="13">The sequence shown here is derived from an EMBL/GenBank/DDBJ whole genome shotgun (WGS) entry which is preliminary data.</text>
</comment>
<dbReference type="CDD" id="cd14014">
    <property type="entry name" value="STKc_PknB_like"/>
    <property type="match status" value="1"/>
</dbReference>
<evidence type="ECO:0000313" key="14">
    <source>
        <dbReference type="Proteomes" id="UP000230914"/>
    </source>
</evidence>
<evidence type="ECO:0000256" key="3">
    <source>
        <dbReference type="ARBA" id="ARBA00022679"/>
    </source>
</evidence>
<keyword evidence="2" id="KW-0723">Serine/threonine-protein kinase</keyword>
<keyword evidence="5" id="KW-0418">Kinase</keyword>
<evidence type="ECO:0000256" key="5">
    <source>
        <dbReference type="ARBA" id="ARBA00022777"/>
    </source>
</evidence>
<feature type="region of interest" description="Disordered" evidence="10">
    <location>
        <begin position="280"/>
        <end position="384"/>
    </location>
</feature>
<proteinExistence type="predicted"/>
<name>A0A2G6K752_9ACTN</name>
<evidence type="ECO:0000256" key="2">
    <source>
        <dbReference type="ARBA" id="ARBA00022527"/>
    </source>
</evidence>
<evidence type="ECO:0000256" key="6">
    <source>
        <dbReference type="ARBA" id="ARBA00022840"/>
    </source>
</evidence>
<dbReference type="GO" id="GO:0045717">
    <property type="term" value="P:negative regulation of fatty acid biosynthetic process"/>
    <property type="evidence" value="ECO:0007669"/>
    <property type="project" value="UniProtKB-ARBA"/>
</dbReference>
<dbReference type="PROSITE" id="PS50011">
    <property type="entry name" value="PROTEIN_KINASE_DOM"/>
    <property type="match status" value="1"/>
</dbReference>
<dbReference type="FunFam" id="1.10.510.10:FF:000021">
    <property type="entry name" value="Serine/threonine protein kinase"/>
    <property type="match status" value="1"/>
</dbReference>
<dbReference type="SUPFAM" id="SSF56112">
    <property type="entry name" value="Protein kinase-like (PK-like)"/>
    <property type="match status" value="1"/>
</dbReference>
<evidence type="ECO:0000256" key="4">
    <source>
        <dbReference type="ARBA" id="ARBA00022741"/>
    </source>
</evidence>
<dbReference type="InterPro" id="IPR017441">
    <property type="entry name" value="Protein_kinase_ATP_BS"/>
</dbReference>
<dbReference type="EC" id="2.7.11.1" evidence="1"/>
<dbReference type="FunFam" id="3.30.200.20:FF:000035">
    <property type="entry name" value="Serine/threonine protein kinase Stk1"/>
    <property type="match status" value="1"/>
</dbReference>
<feature type="compositionally biased region" description="Low complexity" evidence="10">
    <location>
        <begin position="421"/>
        <end position="446"/>
    </location>
</feature>
<keyword evidence="4 9" id="KW-0547">Nucleotide-binding</keyword>
<sequence>MVSSAPEPPGDLLGDRYQLTRLIGSGGMADVWAATDTKLDRVVAIKVLKSALATDPVVAERFRREAIAVTRLSHPNIVAVYDIVTDNDRQAVVMHLVDGKSLRQLLNSQTVLGPELTVHIGASIASALDHAHQFGFVHRDVKPGNILVTSNGQVVLTDFGIAKGLESNDEDLTSPNVMMGTAKYLSPEQVRGTPLDGRADLYSLGIVLYECLAGRVPFLGQSDADTALARLQRDATDLTLLRPTLPSGLVTLIHQVLSKNPSDRPPSGAALRNALLNLDLTPTPLDQTPPPRPVIAKRPRRSTPPHPAAPIPGQPQLSGVTPGSQRRPHTTPSGSRSAEPQRRSTKPRRTPPSGIDRSTNPTPTHRDRTPTQERAAKKVSSTPAIKTSSRLPIMIATLAAIAAVVIIALVLASRHQSDTRAVSSPSQASAPIVSPAPSGGPPAIASIQAWDPDGDNGTENNDQAQLALADGAPSSAWATECYQNRYLGGKRGVGLIISLTTPGSGSLSFDVLSAPYQVSVYASDATSPPADLDDWMPIGDKAFANTPGRVERGVNGATHLLIWVHELGRDDACPAINPYRGLIGEVAFQP</sequence>
<keyword evidence="11" id="KW-0812">Transmembrane</keyword>
<feature type="compositionally biased region" description="Polar residues" evidence="10">
    <location>
        <begin position="317"/>
        <end position="338"/>
    </location>
</feature>
<evidence type="ECO:0000259" key="12">
    <source>
        <dbReference type="PROSITE" id="PS50011"/>
    </source>
</evidence>
<evidence type="ECO:0000256" key="10">
    <source>
        <dbReference type="SAM" id="MobiDB-lite"/>
    </source>
</evidence>
<organism evidence="13 14">
    <name type="scientific">Ilumatobacter coccineus</name>
    <dbReference type="NCBI Taxonomy" id="467094"/>
    <lineage>
        <taxon>Bacteria</taxon>
        <taxon>Bacillati</taxon>
        <taxon>Actinomycetota</taxon>
        <taxon>Acidimicrobiia</taxon>
        <taxon>Acidimicrobiales</taxon>
        <taxon>Ilumatobacteraceae</taxon>
        <taxon>Ilumatobacter</taxon>
    </lineage>
</organism>
<dbReference type="PROSITE" id="PS00108">
    <property type="entry name" value="PROTEIN_KINASE_ST"/>
    <property type="match status" value="1"/>
</dbReference>
<evidence type="ECO:0000313" key="13">
    <source>
        <dbReference type="EMBL" id="PIE31491.1"/>
    </source>
</evidence>
<dbReference type="Gene3D" id="3.30.200.20">
    <property type="entry name" value="Phosphorylase Kinase, domain 1"/>
    <property type="match status" value="1"/>
</dbReference>
<evidence type="ECO:0000256" key="9">
    <source>
        <dbReference type="PROSITE-ProRule" id="PRU10141"/>
    </source>
</evidence>
<protein>
    <recommendedName>
        <fullName evidence="1">non-specific serine/threonine protein kinase</fullName>
        <ecNumber evidence="1">2.7.11.1</ecNumber>
    </recommendedName>
</protein>
<dbReference type="AlphaFoldDB" id="A0A2G6K752"/>
<dbReference type="GO" id="GO:0005524">
    <property type="term" value="F:ATP binding"/>
    <property type="evidence" value="ECO:0007669"/>
    <property type="project" value="UniProtKB-UniRule"/>
</dbReference>
<dbReference type="PANTHER" id="PTHR43289">
    <property type="entry name" value="MITOGEN-ACTIVATED PROTEIN KINASE KINASE KINASE 20-RELATED"/>
    <property type="match status" value="1"/>
</dbReference>
<dbReference type="Proteomes" id="UP000230914">
    <property type="component" value="Unassembled WGS sequence"/>
</dbReference>
<feature type="binding site" evidence="9">
    <location>
        <position position="46"/>
    </location>
    <ligand>
        <name>ATP</name>
        <dbReference type="ChEBI" id="CHEBI:30616"/>
    </ligand>
</feature>
<keyword evidence="11" id="KW-0472">Membrane</keyword>
<dbReference type="InterPro" id="IPR000719">
    <property type="entry name" value="Prot_kinase_dom"/>
</dbReference>
<keyword evidence="6 9" id="KW-0067">ATP-binding</keyword>
<evidence type="ECO:0000256" key="1">
    <source>
        <dbReference type="ARBA" id="ARBA00012513"/>
    </source>
</evidence>
<feature type="domain" description="Protein kinase" evidence="12">
    <location>
        <begin position="17"/>
        <end position="276"/>
    </location>
</feature>
<dbReference type="PANTHER" id="PTHR43289:SF6">
    <property type="entry name" value="SERINE_THREONINE-PROTEIN KINASE NEKL-3"/>
    <property type="match status" value="1"/>
</dbReference>
<gene>
    <name evidence="13" type="ORF">CSA55_05630</name>
</gene>
<evidence type="ECO:0000256" key="11">
    <source>
        <dbReference type="SAM" id="Phobius"/>
    </source>
</evidence>
<keyword evidence="11" id="KW-1133">Transmembrane helix</keyword>
<reference evidence="13 14" key="1">
    <citation type="submission" date="2017-10" db="EMBL/GenBank/DDBJ databases">
        <title>Novel microbial diversity and functional potential in the marine mammal oral microbiome.</title>
        <authorList>
            <person name="Dudek N.K."/>
            <person name="Sun C.L."/>
            <person name="Burstein D."/>
            <person name="Kantor R.S."/>
            <person name="Aliaga Goltsman D.S."/>
            <person name="Bik E.M."/>
            <person name="Thomas B.C."/>
            <person name="Banfield J.F."/>
            <person name="Relman D.A."/>
        </authorList>
    </citation>
    <scope>NUCLEOTIDE SEQUENCE [LARGE SCALE GENOMIC DNA]</scope>
    <source>
        <strain evidence="13">DOLJORAL78_61_10</strain>
    </source>
</reference>
<feature type="compositionally biased region" description="Basic and acidic residues" evidence="10">
    <location>
        <begin position="364"/>
        <end position="376"/>
    </location>
</feature>
<dbReference type="PROSITE" id="PS00107">
    <property type="entry name" value="PROTEIN_KINASE_ATP"/>
    <property type="match status" value="1"/>
</dbReference>
<dbReference type="EMBL" id="PDSL01000081">
    <property type="protein sequence ID" value="PIE31491.1"/>
    <property type="molecule type" value="Genomic_DNA"/>
</dbReference>
<comment type="catalytic activity">
    <reaction evidence="7">
        <text>L-threonyl-[protein] + ATP = O-phospho-L-threonyl-[protein] + ADP + H(+)</text>
        <dbReference type="Rhea" id="RHEA:46608"/>
        <dbReference type="Rhea" id="RHEA-COMP:11060"/>
        <dbReference type="Rhea" id="RHEA-COMP:11605"/>
        <dbReference type="ChEBI" id="CHEBI:15378"/>
        <dbReference type="ChEBI" id="CHEBI:30013"/>
        <dbReference type="ChEBI" id="CHEBI:30616"/>
        <dbReference type="ChEBI" id="CHEBI:61977"/>
        <dbReference type="ChEBI" id="CHEBI:456216"/>
        <dbReference type="EC" id="2.7.11.1"/>
    </reaction>
</comment>
<dbReference type="InterPro" id="IPR008271">
    <property type="entry name" value="Ser/Thr_kinase_AS"/>
</dbReference>
<dbReference type="SMART" id="SM00220">
    <property type="entry name" value="S_TKc"/>
    <property type="match status" value="1"/>
</dbReference>
<evidence type="ECO:0000256" key="7">
    <source>
        <dbReference type="ARBA" id="ARBA00047899"/>
    </source>
</evidence>
<feature type="transmembrane region" description="Helical" evidence="11">
    <location>
        <begin position="391"/>
        <end position="412"/>
    </location>
</feature>
<accession>A0A2G6K752</accession>